<protein>
    <submittedName>
        <fullName evidence="2">Uncharacterized protein</fullName>
    </submittedName>
</protein>
<feature type="non-terminal residue" evidence="2">
    <location>
        <position position="1"/>
    </location>
</feature>
<sequence>MLAAQHRHTVQNISSSNNDTLPVDIQGSEWYLNPPQEVSATPPSAAPAASAEPVGLVLRNNDDLVLLRLPHRRQSNLLIRLKLLRLPAAFSSSSSAFSPPCLVLHWQAAGGGHHGSRAPLAASVPSLLAFLPLLHPLRSALALSRFHQIGLILSSGPEESDGEADGDIAASKDKEAGMDSCPSRPAGWRLGFGNPWTRCNTGKNKNVLFDLNQ</sequence>
<proteinExistence type="predicted"/>
<dbReference type="EMBL" id="RWGY01000004">
    <property type="protein sequence ID" value="TVU45297.1"/>
    <property type="molecule type" value="Genomic_DNA"/>
</dbReference>
<organism evidence="2 3">
    <name type="scientific">Eragrostis curvula</name>
    <name type="common">weeping love grass</name>
    <dbReference type="NCBI Taxonomy" id="38414"/>
    <lineage>
        <taxon>Eukaryota</taxon>
        <taxon>Viridiplantae</taxon>
        <taxon>Streptophyta</taxon>
        <taxon>Embryophyta</taxon>
        <taxon>Tracheophyta</taxon>
        <taxon>Spermatophyta</taxon>
        <taxon>Magnoliopsida</taxon>
        <taxon>Liliopsida</taxon>
        <taxon>Poales</taxon>
        <taxon>Poaceae</taxon>
        <taxon>PACMAD clade</taxon>
        <taxon>Chloridoideae</taxon>
        <taxon>Eragrostideae</taxon>
        <taxon>Eragrostidinae</taxon>
        <taxon>Eragrostis</taxon>
    </lineage>
</organism>
<comment type="caution">
    <text evidence="2">The sequence shown here is derived from an EMBL/GenBank/DDBJ whole genome shotgun (WGS) entry which is preliminary data.</text>
</comment>
<feature type="region of interest" description="Disordered" evidence="1">
    <location>
        <begin position="1"/>
        <end position="21"/>
    </location>
</feature>
<feature type="region of interest" description="Disordered" evidence="1">
    <location>
        <begin position="157"/>
        <end position="188"/>
    </location>
</feature>
<accession>A0A5J9WBM5</accession>
<evidence type="ECO:0000313" key="3">
    <source>
        <dbReference type="Proteomes" id="UP000324897"/>
    </source>
</evidence>
<evidence type="ECO:0000313" key="2">
    <source>
        <dbReference type="EMBL" id="TVU45297.1"/>
    </source>
</evidence>
<dbReference type="Proteomes" id="UP000324897">
    <property type="component" value="Chromosome 5"/>
</dbReference>
<reference evidence="2 3" key="1">
    <citation type="journal article" date="2019" name="Sci. Rep.">
        <title>A high-quality genome of Eragrostis curvula grass provides insights into Poaceae evolution and supports new strategies to enhance forage quality.</title>
        <authorList>
            <person name="Carballo J."/>
            <person name="Santos B.A.C.M."/>
            <person name="Zappacosta D."/>
            <person name="Garbus I."/>
            <person name="Selva J.P."/>
            <person name="Gallo C.A."/>
            <person name="Diaz A."/>
            <person name="Albertini E."/>
            <person name="Caccamo M."/>
            <person name="Echenique V."/>
        </authorList>
    </citation>
    <scope>NUCLEOTIDE SEQUENCE [LARGE SCALE GENOMIC DNA]</scope>
    <source>
        <strain evidence="3">cv. Victoria</strain>
        <tissue evidence="2">Leaf</tissue>
    </source>
</reference>
<keyword evidence="3" id="KW-1185">Reference proteome</keyword>
<evidence type="ECO:0000256" key="1">
    <source>
        <dbReference type="SAM" id="MobiDB-lite"/>
    </source>
</evidence>
<feature type="compositionally biased region" description="Polar residues" evidence="1">
    <location>
        <begin position="10"/>
        <end position="20"/>
    </location>
</feature>
<name>A0A5J9WBM5_9POAL</name>
<gene>
    <name evidence="2" type="ORF">EJB05_04779</name>
</gene>
<dbReference type="AlphaFoldDB" id="A0A5J9WBM5"/>
<dbReference type="Gramene" id="TVU45297">
    <property type="protein sequence ID" value="TVU45297"/>
    <property type="gene ID" value="EJB05_04779"/>
</dbReference>